<dbReference type="Gene3D" id="1.20.58.380">
    <property type="entry name" value="Flagellar protein flit"/>
    <property type="match status" value="1"/>
</dbReference>
<protein>
    <recommendedName>
        <fullName evidence="5">Flagellar protein FliT</fullName>
    </recommendedName>
</protein>
<evidence type="ECO:0000313" key="7">
    <source>
        <dbReference type="Proteomes" id="UP000319812"/>
    </source>
</evidence>
<evidence type="ECO:0000256" key="4">
    <source>
        <dbReference type="ARBA" id="ARBA00023186"/>
    </source>
</evidence>
<evidence type="ECO:0000256" key="5">
    <source>
        <dbReference type="ARBA" id="ARBA00093797"/>
    </source>
</evidence>
<dbReference type="AlphaFoldDB" id="A0A4Y4EYC9"/>
<dbReference type="GO" id="GO:0044781">
    <property type="term" value="P:bacterial-type flagellum organization"/>
    <property type="evidence" value="ECO:0007669"/>
    <property type="project" value="UniProtKB-KW"/>
</dbReference>
<keyword evidence="2" id="KW-0963">Cytoplasm</keyword>
<name>A0A4Y4EYC9_9GAMM</name>
<sequence length="134" mass="14844">MSQFLDEAPASSAAVLDVYTSLLTRSESMLEAALAADWENLVAQETEYVQQVERLSTLDAGVSLGGEEQRHKAELLERILENDLEIRRHLIQRRDELGELIGVSRRQRDLQRTYGAGAKPGVIDAGSRFGTDSS</sequence>
<gene>
    <name evidence="6" type="ORF">HHA01_18560</name>
</gene>
<comment type="caution">
    <text evidence="6">The sequence shown here is derived from an EMBL/GenBank/DDBJ whole genome shotgun (WGS) entry which is preliminary data.</text>
</comment>
<dbReference type="InterPro" id="IPR008622">
    <property type="entry name" value="FliT"/>
</dbReference>
<proteinExistence type="predicted"/>
<evidence type="ECO:0000256" key="1">
    <source>
        <dbReference type="ARBA" id="ARBA00004514"/>
    </source>
</evidence>
<keyword evidence="4" id="KW-0143">Chaperone</keyword>
<comment type="subcellular location">
    <subcellularLocation>
        <location evidence="1">Cytoplasm</location>
        <location evidence="1">Cytosol</location>
    </subcellularLocation>
</comment>
<dbReference type="Proteomes" id="UP000319812">
    <property type="component" value="Unassembled WGS sequence"/>
</dbReference>
<dbReference type="Pfam" id="PF05400">
    <property type="entry name" value="FliT"/>
    <property type="match status" value="1"/>
</dbReference>
<keyword evidence="3" id="KW-1005">Bacterial flagellum biogenesis</keyword>
<evidence type="ECO:0000256" key="3">
    <source>
        <dbReference type="ARBA" id="ARBA00022795"/>
    </source>
</evidence>
<reference evidence="6 7" key="1">
    <citation type="submission" date="2019-06" db="EMBL/GenBank/DDBJ databases">
        <title>Whole genome shotgun sequence of Halomonas halmophila NBRC 15537.</title>
        <authorList>
            <person name="Hosoyama A."/>
            <person name="Uohara A."/>
            <person name="Ohji S."/>
            <person name="Ichikawa N."/>
        </authorList>
    </citation>
    <scope>NUCLEOTIDE SEQUENCE [LARGE SCALE GENOMIC DNA]</scope>
    <source>
        <strain evidence="6 7">NBRC 15537</strain>
    </source>
</reference>
<evidence type="ECO:0000313" key="6">
    <source>
        <dbReference type="EMBL" id="GED22879.1"/>
    </source>
</evidence>
<dbReference type="OrthoDB" id="6238322at2"/>
<dbReference type="EMBL" id="BJOC01000023">
    <property type="protein sequence ID" value="GED22879.1"/>
    <property type="molecule type" value="Genomic_DNA"/>
</dbReference>
<dbReference type="RefSeq" id="WP_141320029.1">
    <property type="nucleotide sequence ID" value="NZ_BJOC01000023.1"/>
</dbReference>
<accession>A0A4Y4EYC9</accession>
<evidence type="ECO:0000256" key="2">
    <source>
        <dbReference type="ARBA" id="ARBA00022490"/>
    </source>
</evidence>
<organism evidence="6 7">
    <name type="scientific">Halomonas halmophila</name>
    <dbReference type="NCBI Taxonomy" id="252"/>
    <lineage>
        <taxon>Bacteria</taxon>
        <taxon>Pseudomonadati</taxon>
        <taxon>Pseudomonadota</taxon>
        <taxon>Gammaproteobacteria</taxon>
        <taxon>Oceanospirillales</taxon>
        <taxon>Halomonadaceae</taxon>
        <taxon>Halomonas</taxon>
    </lineage>
</organism>
<keyword evidence="7" id="KW-1185">Reference proteome</keyword>